<accession>A0ABZ2L112</accession>
<dbReference type="PROSITE" id="PS51257">
    <property type="entry name" value="PROKAR_LIPOPROTEIN"/>
    <property type="match status" value="1"/>
</dbReference>
<evidence type="ECO:0008006" key="4">
    <source>
        <dbReference type="Google" id="ProtNLM"/>
    </source>
</evidence>
<keyword evidence="1" id="KW-0732">Signal</keyword>
<proteinExistence type="predicted"/>
<dbReference type="EMBL" id="CP089983">
    <property type="protein sequence ID" value="WXB04624.1"/>
    <property type="molecule type" value="Genomic_DNA"/>
</dbReference>
<evidence type="ECO:0000313" key="3">
    <source>
        <dbReference type="Proteomes" id="UP001374803"/>
    </source>
</evidence>
<gene>
    <name evidence="2" type="ORF">LVJ94_47995</name>
</gene>
<feature type="signal peptide" evidence="1">
    <location>
        <begin position="1"/>
        <end position="24"/>
    </location>
</feature>
<feature type="chain" id="PRO_5046095938" description="Lipoprotein" evidence="1">
    <location>
        <begin position="25"/>
        <end position="341"/>
    </location>
</feature>
<dbReference type="RefSeq" id="WP_394834268.1">
    <property type="nucleotide sequence ID" value="NZ_CP089929.1"/>
</dbReference>
<reference evidence="2" key="1">
    <citation type="submission" date="2021-12" db="EMBL/GenBank/DDBJ databases">
        <title>Discovery of the Pendulisporaceae a myxobacterial family with distinct sporulation behavior and unique specialized metabolism.</title>
        <authorList>
            <person name="Garcia R."/>
            <person name="Popoff A."/>
            <person name="Bader C.D."/>
            <person name="Loehr J."/>
            <person name="Walesch S."/>
            <person name="Walt C."/>
            <person name="Boldt J."/>
            <person name="Bunk B."/>
            <person name="Haeckl F.J.F.P.J."/>
            <person name="Gunesch A.P."/>
            <person name="Birkelbach J."/>
            <person name="Nuebel U."/>
            <person name="Pietschmann T."/>
            <person name="Bach T."/>
            <person name="Mueller R."/>
        </authorList>
    </citation>
    <scope>NUCLEOTIDE SEQUENCE</scope>
    <source>
        <strain evidence="2">MSr11367</strain>
    </source>
</reference>
<protein>
    <recommendedName>
        <fullName evidence="4">Lipoprotein</fullName>
    </recommendedName>
</protein>
<keyword evidence="3" id="KW-1185">Reference proteome</keyword>
<evidence type="ECO:0000313" key="2">
    <source>
        <dbReference type="EMBL" id="WXB04624.1"/>
    </source>
</evidence>
<name>A0ABZ2L112_9BACT</name>
<organism evidence="2 3">
    <name type="scientific">Pendulispora rubella</name>
    <dbReference type="NCBI Taxonomy" id="2741070"/>
    <lineage>
        <taxon>Bacteria</taxon>
        <taxon>Pseudomonadati</taxon>
        <taxon>Myxococcota</taxon>
        <taxon>Myxococcia</taxon>
        <taxon>Myxococcales</taxon>
        <taxon>Sorangiineae</taxon>
        <taxon>Pendulisporaceae</taxon>
        <taxon>Pendulispora</taxon>
    </lineage>
</organism>
<dbReference type="Proteomes" id="UP001374803">
    <property type="component" value="Chromosome"/>
</dbReference>
<sequence length="341" mass="35380">MGDMLKLSAIVGLACIGAVACAGANDTEAGEKDTDSLEAAAVADVLRDDVAANQEFRSPASSDPMRQINLAAVTVTMAAGSARYITSNLRFGKATIHTLVDNDVTCRDSAGAVVQRFVHGENIDIPGGAYDVAPITTRLLFTAPRAGTYTCTLSAWMRSLGAAGRVTVLSGFVEVVRSVSGGAQGETARQTIAVQGTPAWTPVVPGTATLPDVAGKLWQAPAGTTRITAFGDIGLTSCRADEGAPCPSSSTDTGSKARTQLVVTQFKSDGSVCDTTVDSQDTTIPKVQHHKVLYHHLPGVAVKTGDGCVPVFSIYVKTERLSGSPLYVHGPDESVAFVIPD</sequence>
<evidence type="ECO:0000256" key="1">
    <source>
        <dbReference type="SAM" id="SignalP"/>
    </source>
</evidence>